<proteinExistence type="predicted"/>
<sequence length="151" mass="17454">MSDLLGLSEGAKGLSSGLDSAREAGKSVSKQIENIQKDAVDVAQQKAQERIRARREAEFKKERALVKALEEWKRKKQISDEEADLKIKFVKQYGAKEWDALLKIKLDIENMERKNNEEFQHDLKAVRRVQFWCFMAALIVTLWLKFILGAF</sequence>
<keyword evidence="2" id="KW-1133">Transmembrane helix</keyword>
<dbReference type="Proteomes" id="UP000092093">
    <property type="component" value="Unassembled WGS sequence"/>
</dbReference>
<protein>
    <submittedName>
        <fullName evidence="3">Uncharacterized protein</fullName>
    </submittedName>
</protein>
<evidence type="ECO:0000313" key="3">
    <source>
        <dbReference type="EMBL" id="OBQ42609.1"/>
    </source>
</evidence>
<gene>
    <name evidence="3" type="ORF">AN484_16940</name>
</gene>
<evidence type="ECO:0000256" key="2">
    <source>
        <dbReference type="SAM" id="Phobius"/>
    </source>
</evidence>
<feature type="region of interest" description="Disordered" evidence="1">
    <location>
        <begin position="1"/>
        <end position="22"/>
    </location>
</feature>
<name>A0A1B7WZS1_APHFL</name>
<comment type="caution">
    <text evidence="3">The sequence shown here is derived from an EMBL/GenBank/DDBJ whole genome shotgun (WGS) entry which is preliminary data.</text>
</comment>
<dbReference type="AlphaFoldDB" id="A0A1B7WZS1"/>
<dbReference type="EMBL" id="LJOW01000096">
    <property type="protein sequence ID" value="OBQ42609.1"/>
    <property type="molecule type" value="Genomic_DNA"/>
</dbReference>
<evidence type="ECO:0000256" key="1">
    <source>
        <dbReference type="SAM" id="MobiDB-lite"/>
    </source>
</evidence>
<reference evidence="3 4" key="1">
    <citation type="submission" date="2015-09" db="EMBL/GenBank/DDBJ databases">
        <title>Aphanizomenon flos-aquae WA102.</title>
        <authorList>
            <person name="Driscoll C."/>
        </authorList>
    </citation>
    <scope>NUCLEOTIDE SEQUENCE [LARGE SCALE GENOMIC DNA]</scope>
    <source>
        <strain evidence="3">WA102</strain>
    </source>
</reference>
<accession>A0A1B7WZS1</accession>
<evidence type="ECO:0000313" key="4">
    <source>
        <dbReference type="Proteomes" id="UP000092093"/>
    </source>
</evidence>
<keyword evidence="2" id="KW-0812">Transmembrane</keyword>
<organism evidence="3 4">
    <name type="scientific">Aphanizomenon flos-aquae WA102</name>
    <dbReference type="NCBI Taxonomy" id="1710896"/>
    <lineage>
        <taxon>Bacteria</taxon>
        <taxon>Bacillati</taxon>
        <taxon>Cyanobacteriota</taxon>
        <taxon>Cyanophyceae</taxon>
        <taxon>Nostocales</taxon>
        <taxon>Aphanizomenonaceae</taxon>
        <taxon>Aphanizomenon</taxon>
    </lineage>
</organism>
<feature type="transmembrane region" description="Helical" evidence="2">
    <location>
        <begin position="129"/>
        <end position="148"/>
    </location>
</feature>
<keyword evidence="2" id="KW-0472">Membrane</keyword>